<reference evidence="2 3" key="1">
    <citation type="journal article" date="2023" name="G3 (Bethesda)">
        <title>A haplotype-resolved chromosome-scale genome for Quercus rubra L. provides insights into the genetics of adaptive traits for red oak species.</title>
        <authorList>
            <person name="Kapoor B."/>
            <person name="Jenkins J."/>
            <person name="Schmutz J."/>
            <person name="Zhebentyayeva T."/>
            <person name="Kuelheim C."/>
            <person name="Coggeshall M."/>
            <person name="Heim C."/>
            <person name="Lasky J.R."/>
            <person name="Leites L."/>
            <person name="Islam-Faridi N."/>
            <person name="Romero-Severson J."/>
            <person name="DeLeo V.L."/>
            <person name="Lucas S.M."/>
            <person name="Lazic D."/>
            <person name="Gailing O."/>
            <person name="Carlson J."/>
            <person name="Staton M."/>
        </authorList>
    </citation>
    <scope>NUCLEOTIDE SEQUENCE [LARGE SCALE GENOMIC DNA]</scope>
    <source>
        <strain evidence="2">Pseudo-F2</strain>
    </source>
</reference>
<keyword evidence="3" id="KW-1185">Reference proteome</keyword>
<gene>
    <name evidence="2" type="ORF">RGQ29_022453</name>
</gene>
<dbReference type="Proteomes" id="UP001324115">
    <property type="component" value="Unassembled WGS sequence"/>
</dbReference>
<organism evidence="2 3">
    <name type="scientific">Quercus rubra</name>
    <name type="common">Northern red oak</name>
    <name type="synonym">Quercus borealis</name>
    <dbReference type="NCBI Taxonomy" id="3512"/>
    <lineage>
        <taxon>Eukaryota</taxon>
        <taxon>Viridiplantae</taxon>
        <taxon>Streptophyta</taxon>
        <taxon>Embryophyta</taxon>
        <taxon>Tracheophyta</taxon>
        <taxon>Spermatophyta</taxon>
        <taxon>Magnoliopsida</taxon>
        <taxon>eudicotyledons</taxon>
        <taxon>Gunneridae</taxon>
        <taxon>Pentapetalae</taxon>
        <taxon>rosids</taxon>
        <taxon>fabids</taxon>
        <taxon>Fagales</taxon>
        <taxon>Fagaceae</taxon>
        <taxon>Quercus</taxon>
    </lineage>
</organism>
<proteinExistence type="predicted"/>
<evidence type="ECO:0000313" key="3">
    <source>
        <dbReference type="Proteomes" id="UP001324115"/>
    </source>
</evidence>
<accession>A0AAN7F3U5</accession>
<sequence length="97" mass="10714">MGLKRNKSTATTMRNLCIVLLLLMMLLFAQTCLVDSRELRQETKTETNIPEAVDGREFDGKASFTANTADDTGVRVLVRDQVFHTMTSGPSTRGPGH</sequence>
<evidence type="ECO:0000313" key="2">
    <source>
        <dbReference type="EMBL" id="KAK4584759.1"/>
    </source>
</evidence>
<comment type="caution">
    <text evidence="2">The sequence shown here is derived from an EMBL/GenBank/DDBJ whole genome shotgun (WGS) entry which is preliminary data.</text>
</comment>
<name>A0AAN7F3U5_QUERU</name>
<evidence type="ECO:0000256" key="1">
    <source>
        <dbReference type="SAM" id="SignalP"/>
    </source>
</evidence>
<dbReference type="AlphaFoldDB" id="A0AAN7F3U5"/>
<dbReference type="EMBL" id="JAXUIC010000006">
    <property type="protein sequence ID" value="KAK4584759.1"/>
    <property type="molecule type" value="Genomic_DNA"/>
</dbReference>
<feature type="signal peptide" evidence="1">
    <location>
        <begin position="1"/>
        <end position="31"/>
    </location>
</feature>
<feature type="chain" id="PRO_5043024076" evidence="1">
    <location>
        <begin position="32"/>
        <end position="97"/>
    </location>
</feature>
<keyword evidence="1" id="KW-0732">Signal</keyword>
<protein>
    <submittedName>
        <fullName evidence="2">Uncharacterized protein</fullName>
    </submittedName>
</protein>